<evidence type="ECO:0000313" key="2">
    <source>
        <dbReference type="EMBL" id="MFM4894859.1"/>
    </source>
</evidence>
<accession>A0ABW9GUN2</accession>
<name>A0ABW9GUN2_9GAMM</name>
<evidence type="ECO:0000256" key="1">
    <source>
        <dbReference type="SAM" id="MobiDB-lite"/>
    </source>
</evidence>
<dbReference type="Pfam" id="PF03889">
    <property type="entry name" value="ArfA"/>
    <property type="match status" value="1"/>
</dbReference>
<keyword evidence="3" id="KW-1185">Reference proteome</keyword>
<reference evidence="2 3" key="1">
    <citation type="submission" date="2024-09" db="EMBL/GenBank/DDBJ databases">
        <title>Aeromonas strains Genome sequencing and assembly.</title>
        <authorList>
            <person name="Hu X."/>
            <person name="Tang B."/>
        </authorList>
    </citation>
    <scope>NUCLEOTIDE SEQUENCE [LARGE SCALE GENOMIC DNA]</scope>
    <source>
        <strain evidence="2 3">NB23SCDHY001</strain>
    </source>
</reference>
<comment type="caution">
    <text evidence="2">The sequence shown here is derived from an EMBL/GenBank/DDBJ whole genome shotgun (WGS) entry which is preliminary data.</text>
</comment>
<proteinExistence type="predicted"/>
<evidence type="ECO:0000313" key="3">
    <source>
        <dbReference type="Proteomes" id="UP001630969"/>
    </source>
</evidence>
<feature type="compositionally biased region" description="Basic residues" evidence="1">
    <location>
        <begin position="52"/>
        <end position="65"/>
    </location>
</feature>
<dbReference type="GeneID" id="97222155"/>
<dbReference type="RefSeq" id="WP_041995388.1">
    <property type="nucleotide sequence ID" value="NZ_CDBT01000016.1"/>
</dbReference>
<dbReference type="EMBL" id="JBGXBU010000011">
    <property type="protein sequence ID" value="MFM4894859.1"/>
    <property type="molecule type" value="Genomic_DNA"/>
</dbReference>
<gene>
    <name evidence="2" type="ORF">ACEUDJ_18615</name>
</gene>
<dbReference type="InterPro" id="IPR005589">
    <property type="entry name" value="ArfA"/>
</dbReference>
<sequence>MARKKKDDVIMASVMTTREPGYAHQRGEIKDNHLQALLTDPLFRSRVEPSRKGKGSYQRKAKHGKRWEPGQQQRVSVCC</sequence>
<feature type="region of interest" description="Disordered" evidence="1">
    <location>
        <begin position="47"/>
        <end position="79"/>
    </location>
</feature>
<feature type="compositionally biased region" description="Polar residues" evidence="1">
    <location>
        <begin position="70"/>
        <end position="79"/>
    </location>
</feature>
<dbReference type="Proteomes" id="UP001630969">
    <property type="component" value="Unassembled WGS sequence"/>
</dbReference>
<protein>
    <submittedName>
        <fullName evidence="2">Alternative ribosome-rescue factor A</fullName>
    </submittedName>
</protein>
<organism evidence="2 3">
    <name type="scientific">Aeromonas bivalvium</name>
    <dbReference type="NCBI Taxonomy" id="440079"/>
    <lineage>
        <taxon>Bacteria</taxon>
        <taxon>Pseudomonadati</taxon>
        <taxon>Pseudomonadota</taxon>
        <taxon>Gammaproteobacteria</taxon>
        <taxon>Aeromonadales</taxon>
        <taxon>Aeromonadaceae</taxon>
        <taxon>Aeromonas</taxon>
    </lineage>
</organism>